<proteinExistence type="predicted"/>
<feature type="non-terminal residue" evidence="4">
    <location>
        <position position="1"/>
    </location>
</feature>
<evidence type="ECO:0000256" key="1">
    <source>
        <dbReference type="ARBA" id="ARBA00022801"/>
    </source>
</evidence>
<dbReference type="Pfam" id="PF01915">
    <property type="entry name" value="Glyco_hydro_3_C"/>
    <property type="match status" value="1"/>
</dbReference>
<evidence type="ECO:0000313" key="5">
    <source>
        <dbReference type="Proteomes" id="UP001642464"/>
    </source>
</evidence>
<dbReference type="Gene3D" id="3.40.50.1700">
    <property type="entry name" value="Glycoside hydrolase family 3 C-terminal domain"/>
    <property type="match status" value="1"/>
</dbReference>
<organism evidence="4 5">
    <name type="scientific">Durusdinium trenchii</name>
    <dbReference type="NCBI Taxonomy" id="1381693"/>
    <lineage>
        <taxon>Eukaryota</taxon>
        <taxon>Sar</taxon>
        <taxon>Alveolata</taxon>
        <taxon>Dinophyceae</taxon>
        <taxon>Suessiales</taxon>
        <taxon>Symbiodiniaceae</taxon>
        <taxon>Durusdinium</taxon>
    </lineage>
</organism>
<evidence type="ECO:0000259" key="3">
    <source>
        <dbReference type="Pfam" id="PF01915"/>
    </source>
</evidence>
<dbReference type="EMBL" id="CAXAMM010044206">
    <property type="protein sequence ID" value="CAK9113678.1"/>
    <property type="molecule type" value="Genomic_DNA"/>
</dbReference>
<evidence type="ECO:0000313" key="4">
    <source>
        <dbReference type="EMBL" id="CAK9113678.1"/>
    </source>
</evidence>
<dbReference type="Proteomes" id="UP001642464">
    <property type="component" value="Unassembled WGS sequence"/>
</dbReference>
<keyword evidence="1" id="KW-0378">Hydrolase</keyword>
<accession>A0ABP0SMR7</accession>
<dbReference type="InterPro" id="IPR002772">
    <property type="entry name" value="Glyco_hydro_3_C"/>
</dbReference>
<name>A0ABP0SMR7_9DINO</name>
<protein>
    <submittedName>
        <fullName evidence="4">Thermostable beta-glucosidase B (Beta-D-glucoside glucohydrolase) (Cellobiase) (Gentiobiase)</fullName>
    </submittedName>
</protein>
<keyword evidence="5" id="KW-1185">Reference proteome</keyword>
<sequence length="75" mass="7939">AIVMPWIAHVDAALAAFLPGEATGLGIAQVLLGTTNPGALDQSIPMSRPDQSFPCPYDEGIMAGFPHYEDKKAEK</sequence>
<reference evidence="4 5" key="1">
    <citation type="submission" date="2024-02" db="EMBL/GenBank/DDBJ databases">
        <authorList>
            <person name="Chen Y."/>
            <person name="Shah S."/>
            <person name="Dougan E. K."/>
            <person name="Thang M."/>
            <person name="Chan C."/>
        </authorList>
    </citation>
    <scope>NUCLEOTIDE SEQUENCE [LARGE SCALE GENOMIC DNA]</scope>
</reference>
<evidence type="ECO:0000256" key="2">
    <source>
        <dbReference type="ARBA" id="ARBA00023295"/>
    </source>
</evidence>
<dbReference type="InterPro" id="IPR036881">
    <property type="entry name" value="Glyco_hydro_3_C_sf"/>
</dbReference>
<gene>
    <name evidence="4" type="ORF">SCF082_LOCUS52682</name>
</gene>
<dbReference type="SUPFAM" id="SSF52279">
    <property type="entry name" value="Beta-D-glucan exohydrolase, C-terminal domain"/>
    <property type="match status" value="1"/>
</dbReference>
<comment type="caution">
    <text evidence="4">The sequence shown here is derived from an EMBL/GenBank/DDBJ whole genome shotgun (WGS) entry which is preliminary data.</text>
</comment>
<feature type="domain" description="Glycoside hydrolase family 3 C-terminal" evidence="3">
    <location>
        <begin position="2"/>
        <end position="51"/>
    </location>
</feature>
<keyword evidence="2" id="KW-0326">Glycosidase</keyword>